<reference evidence="3 4" key="1">
    <citation type="journal article" date="2020" name="Microorganisms">
        <title>Osmotic Adaptation and Compatible Solute Biosynthesis of Phototrophic Bacteria as Revealed from Genome Analyses.</title>
        <authorList>
            <person name="Imhoff J.F."/>
            <person name="Rahn T."/>
            <person name="Kunzel S."/>
            <person name="Keller A."/>
            <person name="Neulinger S.C."/>
        </authorList>
    </citation>
    <scope>NUCLEOTIDE SEQUENCE [LARGE SCALE GENOMIC DNA]</scope>
    <source>
        <strain evidence="3 4">DSM 15116</strain>
    </source>
</reference>
<evidence type="ECO:0000256" key="1">
    <source>
        <dbReference type="ARBA" id="ARBA00022723"/>
    </source>
</evidence>
<dbReference type="InterPro" id="IPR006121">
    <property type="entry name" value="HMA_dom"/>
</dbReference>
<protein>
    <submittedName>
        <fullName evidence="3">Heavy metal transport/detoxification protein</fullName>
    </submittedName>
</protein>
<dbReference type="Proteomes" id="UP000738126">
    <property type="component" value="Unassembled WGS sequence"/>
</dbReference>
<dbReference type="PROSITE" id="PS50846">
    <property type="entry name" value="HMA_2"/>
    <property type="match status" value="1"/>
</dbReference>
<name>A0ABS1E5V4_9GAMM</name>
<dbReference type="Gene3D" id="3.30.70.100">
    <property type="match status" value="1"/>
</dbReference>
<proteinExistence type="predicted"/>
<dbReference type="EMBL" id="NRSH01000101">
    <property type="protein sequence ID" value="MBK1727126.1"/>
    <property type="molecule type" value="Genomic_DNA"/>
</dbReference>
<evidence type="ECO:0000313" key="4">
    <source>
        <dbReference type="Proteomes" id="UP000738126"/>
    </source>
</evidence>
<organism evidence="3 4">
    <name type="scientific">Halorhodospira neutriphila</name>
    <dbReference type="NCBI Taxonomy" id="168379"/>
    <lineage>
        <taxon>Bacteria</taxon>
        <taxon>Pseudomonadati</taxon>
        <taxon>Pseudomonadota</taxon>
        <taxon>Gammaproteobacteria</taxon>
        <taxon>Chromatiales</taxon>
        <taxon>Ectothiorhodospiraceae</taxon>
        <taxon>Halorhodospira</taxon>
    </lineage>
</organism>
<evidence type="ECO:0000259" key="2">
    <source>
        <dbReference type="PROSITE" id="PS50846"/>
    </source>
</evidence>
<dbReference type="InterPro" id="IPR017969">
    <property type="entry name" value="Heavy-metal-associated_CS"/>
</dbReference>
<dbReference type="PROSITE" id="PS01047">
    <property type="entry name" value="HMA_1"/>
    <property type="match status" value="1"/>
</dbReference>
<dbReference type="InterPro" id="IPR036163">
    <property type="entry name" value="HMA_dom_sf"/>
</dbReference>
<feature type="domain" description="HMA" evidence="2">
    <location>
        <begin position="2"/>
        <end position="66"/>
    </location>
</feature>
<dbReference type="SUPFAM" id="SSF55008">
    <property type="entry name" value="HMA, heavy metal-associated domain"/>
    <property type="match status" value="1"/>
</dbReference>
<dbReference type="Pfam" id="PF00403">
    <property type="entry name" value="HMA"/>
    <property type="match status" value="1"/>
</dbReference>
<gene>
    <name evidence="3" type="ORF">CKO13_08860</name>
</gene>
<comment type="caution">
    <text evidence="3">The sequence shown here is derived from an EMBL/GenBank/DDBJ whole genome shotgun (WGS) entry which is preliminary data.</text>
</comment>
<dbReference type="CDD" id="cd00371">
    <property type="entry name" value="HMA"/>
    <property type="match status" value="1"/>
</dbReference>
<keyword evidence="4" id="KW-1185">Reference proteome</keyword>
<accession>A0ABS1E5V4</accession>
<evidence type="ECO:0000313" key="3">
    <source>
        <dbReference type="EMBL" id="MBK1727126.1"/>
    </source>
</evidence>
<keyword evidence="1" id="KW-0479">Metal-binding</keyword>
<sequence>METVKIRVEGMSCGHCEAAVRAALESLPGVERVVSVSAATDEATVEGRPDPALVAERLEEIGYSGMVTDD</sequence>